<protein>
    <recommendedName>
        <fullName evidence="1">tRNA-guanine(15) transglycosylase-like domain-containing protein</fullName>
    </recommendedName>
</protein>
<dbReference type="InterPro" id="IPR050852">
    <property type="entry name" value="Queuine_tRNA-ribosyltrfase"/>
</dbReference>
<dbReference type="InterPro" id="IPR036511">
    <property type="entry name" value="TGT-like_sf"/>
</dbReference>
<feature type="non-terminal residue" evidence="2">
    <location>
        <position position="70"/>
    </location>
</feature>
<dbReference type="EMBL" id="JAMKFB020000024">
    <property type="protein sequence ID" value="KAL0156742.1"/>
    <property type="molecule type" value="Genomic_DNA"/>
</dbReference>
<reference evidence="2 3" key="1">
    <citation type="submission" date="2024-05" db="EMBL/GenBank/DDBJ databases">
        <title>Genome sequencing and assembly of Indian major carp, Cirrhinus mrigala (Hamilton, 1822).</title>
        <authorList>
            <person name="Mohindra V."/>
            <person name="Chowdhury L.M."/>
            <person name="Lal K."/>
            <person name="Jena J.K."/>
        </authorList>
    </citation>
    <scope>NUCLEOTIDE SEQUENCE [LARGE SCALE GENOMIC DNA]</scope>
    <source>
        <strain evidence="2">CM1030</strain>
        <tissue evidence="2">Blood</tissue>
    </source>
</reference>
<evidence type="ECO:0000313" key="3">
    <source>
        <dbReference type="Proteomes" id="UP001529510"/>
    </source>
</evidence>
<accession>A0ABD0N588</accession>
<sequence>TVSVWGSGGRIELTVARFMAIQAAVQPDCYQSMADGETWQANTSRKRVRKAVDRTLAHLDECLVLHQKTQ</sequence>
<dbReference type="SUPFAM" id="SSF51713">
    <property type="entry name" value="tRNA-guanine transglycosylase"/>
    <property type="match status" value="1"/>
</dbReference>
<proteinExistence type="predicted"/>
<feature type="non-terminal residue" evidence="2">
    <location>
        <position position="1"/>
    </location>
</feature>
<dbReference type="PANTHER" id="PTHR46064">
    <property type="entry name" value="QUEUINE TRNA-RIBOSYLTRANSFERASE ACCESSORY SUBUNIT 2"/>
    <property type="match status" value="1"/>
</dbReference>
<feature type="domain" description="tRNA-guanine(15) transglycosylase-like" evidence="1">
    <location>
        <begin position="6"/>
        <end position="68"/>
    </location>
</feature>
<evidence type="ECO:0000313" key="2">
    <source>
        <dbReference type="EMBL" id="KAL0156742.1"/>
    </source>
</evidence>
<dbReference type="AlphaFoldDB" id="A0ABD0N588"/>
<dbReference type="InterPro" id="IPR002616">
    <property type="entry name" value="tRNA_ribo_trans-like"/>
</dbReference>
<comment type="caution">
    <text evidence="2">The sequence shown here is derived from an EMBL/GenBank/DDBJ whole genome shotgun (WGS) entry which is preliminary data.</text>
</comment>
<organism evidence="2 3">
    <name type="scientific">Cirrhinus mrigala</name>
    <name type="common">Mrigala</name>
    <dbReference type="NCBI Taxonomy" id="683832"/>
    <lineage>
        <taxon>Eukaryota</taxon>
        <taxon>Metazoa</taxon>
        <taxon>Chordata</taxon>
        <taxon>Craniata</taxon>
        <taxon>Vertebrata</taxon>
        <taxon>Euteleostomi</taxon>
        <taxon>Actinopterygii</taxon>
        <taxon>Neopterygii</taxon>
        <taxon>Teleostei</taxon>
        <taxon>Ostariophysi</taxon>
        <taxon>Cypriniformes</taxon>
        <taxon>Cyprinidae</taxon>
        <taxon>Labeoninae</taxon>
        <taxon>Labeonini</taxon>
        <taxon>Cirrhinus</taxon>
    </lineage>
</organism>
<dbReference type="Gene3D" id="3.20.20.105">
    <property type="entry name" value="Queuine tRNA-ribosyltransferase-like"/>
    <property type="match status" value="1"/>
</dbReference>
<dbReference type="Pfam" id="PF01702">
    <property type="entry name" value="TGT"/>
    <property type="match status" value="1"/>
</dbReference>
<name>A0ABD0N588_CIRMR</name>
<keyword evidence="3" id="KW-1185">Reference proteome</keyword>
<evidence type="ECO:0000259" key="1">
    <source>
        <dbReference type="Pfam" id="PF01702"/>
    </source>
</evidence>
<dbReference type="Proteomes" id="UP001529510">
    <property type="component" value="Unassembled WGS sequence"/>
</dbReference>
<dbReference type="PANTHER" id="PTHR46064:SF1">
    <property type="entry name" value="QUEUINE TRNA-RIBOSYLTRANSFERASE ACCESSORY SUBUNIT 2"/>
    <property type="match status" value="1"/>
</dbReference>
<gene>
    <name evidence="2" type="ORF">M9458_047988</name>
</gene>